<sequence length="156" mass="18041">MGLEEKSQQQTYNQIDHQTVEDLMQAFIRLKRKHIEATNDKKTSEARALVLLSHAPEEGLQIIELSKKMHVSSPFITQLINKMEESGWIIRKNDPKDRRVVRVVLSESGWEAADAVKKQFHQRFTSLAEYLGPEDSRQLSKLLNKTFQFFNSKAGE</sequence>
<dbReference type="PROSITE" id="PS50995">
    <property type="entry name" value="HTH_MARR_2"/>
    <property type="match status" value="1"/>
</dbReference>
<dbReference type="SUPFAM" id="SSF46785">
    <property type="entry name" value="Winged helix' DNA-binding domain"/>
    <property type="match status" value="1"/>
</dbReference>
<protein>
    <recommendedName>
        <fullName evidence="4">HTH marR-type domain-containing protein</fullName>
    </recommendedName>
</protein>
<accession>A0A1S2M370</accession>
<dbReference type="GO" id="GO:0003677">
    <property type="term" value="F:DNA binding"/>
    <property type="evidence" value="ECO:0007669"/>
    <property type="project" value="UniProtKB-KW"/>
</dbReference>
<dbReference type="Gene3D" id="1.10.10.10">
    <property type="entry name" value="Winged helix-like DNA-binding domain superfamily/Winged helix DNA-binding domain"/>
    <property type="match status" value="1"/>
</dbReference>
<evidence type="ECO:0000256" key="2">
    <source>
        <dbReference type="ARBA" id="ARBA00023125"/>
    </source>
</evidence>
<evidence type="ECO:0000259" key="4">
    <source>
        <dbReference type="PROSITE" id="PS50995"/>
    </source>
</evidence>
<proteinExistence type="predicted"/>
<dbReference type="AlphaFoldDB" id="A0A1S2M370"/>
<dbReference type="InterPro" id="IPR036388">
    <property type="entry name" value="WH-like_DNA-bd_sf"/>
</dbReference>
<dbReference type="SMART" id="SM00347">
    <property type="entry name" value="HTH_MARR"/>
    <property type="match status" value="1"/>
</dbReference>
<organism evidence="5 6">
    <name type="scientific">Anaerobacillus alkalidiazotrophicus</name>
    <dbReference type="NCBI Taxonomy" id="472963"/>
    <lineage>
        <taxon>Bacteria</taxon>
        <taxon>Bacillati</taxon>
        <taxon>Bacillota</taxon>
        <taxon>Bacilli</taxon>
        <taxon>Bacillales</taxon>
        <taxon>Bacillaceae</taxon>
        <taxon>Anaerobacillus</taxon>
    </lineage>
</organism>
<evidence type="ECO:0000256" key="3">
    <source>
        <dbReference type="ARBA" id="ARBA00023163"/>
    </source>
</evidence>
<dbReference type="InterPro" id="IPR036390">
    <property type="entry name" value="WH_DNA-bd_sf"/>
</dbReference>
<keyword evidence="6" id="KW-1185">Reference proteome</keyword>
<dbReference type="InterPro" id="IPR000835">
    <property type="entry name" value="HTH_MarR-typ"/>
</dbReference>
<dbReference type="STRING" id="472963.BKP45_13630"/>
<dbReference type="PRINTS" id="PR00598">
    <property type="entry name" value="HTHMARR"/>
</dbReference>
<name>A0A1S2M370_9BACI</name>
<evidence type="ECO:0000313" key="6">
    <source>
        <dbReference type="Proteomes" id="UP000180057"/>
    </source>
</evidence>
<dbReference type="EMBL" id="MLQS01000019">
    <property type="protein sequence ID" value="OIJ19199.1"/>
    <property type="molecule type" value="Genomic_DNA"/>
</dbReference>
<evidence type="ECO:0000313" key="5">
    <source>
        <dbReference type="EMBL" id="OIJ19199.1"/>
    </source>
</evidence>
<dbReference type="Proteomes" id="UP000180057">
    <property type="component" value="Unassembled WGS sequence"/>
</dbReference>
<keyword evidence="3" id="KW-0804">Transcription</keyword>
<dbReference type="GO" id="GO:0003700">
    <property type="term" value="F:DNA-binding transcription factor activity"/>
    <property type="evidence" value="ECO:0007669"/>
    <property type="project" value="InterPro"/>
</dbReference>
<gene>
    <name evidence="5" type="ORF">BKP45_13630</name>
</gene>
<keyword evidence="1" id="KW-0805">Transcription regulation</keyword>
<dbReference type="Pfam" id="PF01047">
    <property type="entry name" value="MarR"/>
    <property type="match status" value="1"/>
</dbReference>
<dbReference type="PANTHER" id="PTHR42756">
    <property type="entry name" value="TRANSCRIPTIONAL REGULATOR, MARR"/>
    <property type="match status" value="1"/>
</dbReference>
<keyword evidence="2" id="KW-0238">DNA-binding</keyword>
<reference evidence="5 6" key="1">
    <citation type="submission" date="2016-10" db="EMBL/GenBank/DDBJ databases">
        <title>Draft genome sequences of four alkaliphilic bacteria belonging to the Anaerobacillus genus.</title>
        <authorList>
            <person name="Bassil N.M."/>
            <person name="Lloyd J.R."/>
        </authorList>
    </citation>
    <scope>NUCLEOTIDE SEQUENCE [LARGE SCALE GENOMIC DNA]</scope>
    <source>
        <strain evidence="5 6">DSM 22531</strain>
    </source>
</reference>
<evidence type="ECO:0000256" key="1">
    <source>
        <dbReference type="ARBA" id="ARBA00023015"/>
    </source>
</evidence>
<dbReference type="OrthoDB" id="163346at2"/>
<comment type="caution">
    <text evidence="5">The sequence shown here is derived from an EMBL/GenBank/DDBJ whole genome shotgun (WGS) entry which is preliminary data.</text>
</comment>
<dbReference type="PANTHER" id="PTHR42756:SF1">
    <property type="entry name" value="TRANSCRIPTIONAL REPRESSOR OF EMRAB OPERON"/>
    <property type="match status" value="1"/>
</dbReference>
<feature type="domain" description="HTH marR-type" evidence="4">
    <location>
        <begin position="16"/>
        <end position="148"/>
    </location>
</feature>